<dbReference type="STRING" id="333140.AWW68_18340"/>
<feature type="active site" description="Proton donor" evidence="5">
    <location>
        <position position="126"/>
    </location>
</feature>
<dbReference type="OrthoDB" id="9784339at2"/>
<evidence type="ECO:0000256" key="2">
    <source>
        <dbReference type="ARBA" id="ARBA00013064"/>
    </source>
</evidence>
<sequence>MTQVKVLFVCLGNICRSPLAEGIFRHKVKERGLEEVFKIDSCGTADFHIGEKPDSRSVANAKKNGILYSHRGRQLKKFDFNDFDYILPMDDSNIDNVEQLKPEGATAAVIKMRDFDEEGVGQDVPDPYYGGENGFQLVFEILERSTENLLNKLVEKHHLA</sequence>
<dbReference type="InterPro" id="IPR017867">
    <property type="entry name" value="Tyr_phospatase_low_mol_wt"/>
</dbReference>
<protein>
    <recommendedName>
        <fullName evidence="2">protein-tyrosine-phosphatase</fullName>
        <ecNumber evidence="2">3.1.3.48</ecNumber>
    </recommendedName>
</protein>
<comment type="caution">
    <text evidence="7">The sequence shown here is derived from an EMBL/GenBank/DDBJ whole genome shotgun (WGS) entry which is preliminary data.</text>
</comment>
<evidence type="ECO:0000256" key="5">
    <source>
        <dbReference type="PIRSR" id="PIRSR617867-1"/>
    </source>
</evidence>
<dbReference type="FunFam" id="3.40.50.2300:FF:000113">
    <property type="entry name" value="Low molecular weight protein-tyrosine-phosphatase"/>
    <property type="match status" value="1"/>
</dbReference>
<organism evidence="7 8">
    <name type="scientific">Roseivirga spongicola</name>
    <dbReference type="NCBI Taxonomy" id="333140"/>
    <lineage>
        <taxon>Bacteria</taxon>
        <taxon>Pseudomonadati</taxon>
        <taxon>Bacteroidota</taxon>
        <taxon>Cytophagia</taxon>
        <taxon>Cytophagales</taxon>
        <taxon>Roseivirgaceae</taxon>
        <taxon>Roseivirga</taxon>
    </lineage>
</organism>
<keyword evidence="4" id="KW-0904">Protein phosphatase</keyword>
<dbReference type="InterPro" id="IPR036196">
    <property type="entry name" value="Ptyr_pPase_sf"/>
</dbReference>
<dbReference type="InterPro" id="IPR023485">
    <property type="entry name" value="Ptyr_pPase"/>
</dbReference>
<feature type="domain" description="Phosphotyrosine protein phosphatase I" evidence="6">
    <location>
        <begin position="4"/>
        <end position="152"/>
    </location>
</feature>
<evidence type="ECO:0000313" key="7">
    <source>
        <dbReference type="EMBL" id="KYG71505.1"/>
    </source>
</evidence>
<name>A0A150WYE5_9BACT</name>
<gene>
    <name evidence="7" type="ORF">AWW68_18340</name>
</gene>
<dbReference type="SUPFAM" id="SSF52788">
    <property type="entry name" value="Phosphotyrosine protein phosphatases I"/>
    <property type="match status" value="1"/>
</dbReference>
<dbReference type="InterPro" id="IPR050438">
    <property type="entry name" value="LMW_PTPase"/>
</dbReference>
<keyword evidence="8" id="KW-1185">Reference proteome</keyword>
<dbReference type="SMART" id="SM00226">
    <property type="entry name" value="LMWPc"/>
    <property type="match status" value="1"/>
</dbReference>
<comment type="similarity">
    <text evidence="1">Belongs to the low molecular weight phosphotyrosine protein phosphatase family.</text>
</comment>
<dbReference type="CDD" id="cd16343">
    <property type="entry name" value="LMWPTP"/>
    <property type="match status" value="1"/>
</dbReference>
<evidence type="ECO:0000313" key="8">
    <source>
        <dbReference type="Proteomes" id="UP000075606"/>
    </source>
</evidence>
<feature type="active site" evidence="5">
    <location>
        <position position="16"/>
    </location>
</feature>
<evidence type="ECO:0000256" key="3">
    <source>
        <dbReference type="ARBA" id="ARBA00022801"/>
    </source>
</evidence>
<dbReference type="EMBL" id="LRPC01000032">
    <property type="protein sequence ID" value="KYG71505.1"/>
    <property type="molecule type" value="Genomic_DNA"/>
</dbReference>
<accession>A0A150WYE5</accession>
<dbReference type="Proteomes" id="UP000075606">
    <property type="component" value="Unassembled WGS sequence"/>
</dbReference>
<evidence type="ECO:0000256" key="1">
    <source>
        <dbReference type="ARBA" id="ARBA00011063"/>
    </source>
</evidence>
<evidence type="ECO:0000259" key="6">
    <source>
        <dbReference type="SMART" id="SM00226"/>
    </source>
</evidence>
<evidence type="ECO:0000256" key="4">
    <source>
        <dbReference type="ARBA" id="ARBA00022912"/>
    </source>
</evidence>
<dbReference type="AlphaFoldDB" id="A0A150WYE5"/>
<dbReference type="PRINTS" id="PR00719">
    <property type="entry name" value="LMWPTPASE"/>
</dbReference>
<dbReference type="Gene3D" id="3.40.50.2300">
    <property type="match status" value="1"/>
</dbReference>
<dbReference type="GO" id="GO:0004725">
    <property type="term" value="F:protein tyrosine phosphatase activity"/>
    <property type="evidence" value="ECO:0007669"/>
    <property type="project" value="UniProtKB-EC"/>
</dbReference>
<proteinExistence type="inferred from homology"/>
<dbReference type="PANTHER" id="PTHR11717:SF7">
    <property type="entry name" value="LOW MOLECULAR WEIGHT PHOSPHOTYROSINE PROTEIN PHOSPHATASE"/>
    <property type="match status" value="1"/>
</dbReference>
<dbReference type="RefSeq" id="WP_068225133.1">
    <property type="nucleotide sequence ID" value="NZ_LRPC01000032.1"/>
</dbReference>
<reference evidence="7 8" key="1">
    <citation type="submission" date="2016-01" db="EMBL/GenBank/DDBJ databases">
        <title>Genome sequencing of Roseivirga spongicola UST030701-084.</title>
        <authorList>
            <person name="Selvaratnam C."/>
            <person name="Thevarajoo S."/>
            <person name="Goh K.M."/>
            <person name="Ee R."/>
            <person name="Chan K.-G."/>
            <person name="Chong C.S."/>
        </authorList>
    </citation>
    <scope>NUCLEOTIDE SEQUENCE [LARGE SCALE GENOMIC DNA]</scope>
    <source>
        <strain evidence="7 8">UST030701-084</strain>
    </source>
</reference>
<dbReference type="Pfam" id="PF01451">
    <property type="entry name" value="LMWPc"/>
    <property type="match status" value="1"/>
</dbReference>
<keyword evidence="3" id="KW-0378">Hydrolase</keyword>
<feature type="active site" description="Nucleophile" evidence="5">
    <location>
        <position position="10"/>
    </location>
</feature>
<dbReference type="EC" id="3.1.3.48" evidence="2"/>
<dbReference type="PANTHER" id="PTHR11717">
    <property type="entry name" value="LOW MOLECULAR WEIGHT PROTEIN TYROSINE PHOSPHATASE"/>
    <property type="match status" value="1"/>
</dbReference>